<gene>
    <name evidence="3" type="ORF">ACINKY_08865</name>
</gene>
<protein>
    <submittedName>
        <fullName evidence="3">Stalk domain-containing protein</fullName>
    </submittedName>
</protein>
<feature type="chain" id="PRO_5045734615" evidence="1">
    <location>
        <begin position="20"/>
        <end position="314"/>
    </location>
</feature>
<sequence>MKKLALTLLAGVLFVSVMSSETGTVVAASEQSTVEVLLNTKKLEFPDAKPFQDRKGSVMVPIRFVSEALGGKVTYSKIGKVEKVGIKTKEHTVDMTIGQTAALVNGQKKDYGTQVILKENRTFVPLRLVSEGLGQKVEWDKIGRWVWIGNKEFRSTDDKQFKLQPLIDFEAYSKSDVTFRTIKDQKYTGIKVIKASDLPIKLQDGQVIYSIVLQSKNGEEFLVVRSTKRGTPIDFLVKGDFAKGRNGIDSMFINNGDKTGTGFYPVLSRLDKFQNGDYIQNYDWTKFKIKNADFIMIQDGDLQEYGVALVNPFK</sequence>
<dbReference type="InterPro" id="IPR012854">
    <property type="entry name" value="Cu_amine_oxidase-like_N"/>
</dbReference>
<keyword evidence="4" id="KW-1185">Reference proteome</keyword>
<dbReference type="Pfam" id="PF07833">
    <property type="entry name" value="Cu_amine_oxidN1"/>
    <property type="match status" value="1"/>
</dbReference>
<organism evidence="3 4">
    <name type="scientific">Paenibacillus illinoisensis</name>
    <dbReference type="NCBI Taxonomy" id="59845"/>
    <lineage>
        <taxon>Bacteria</taxon>
        <taxon>Bacillati</taxon>
        <taxon>Bacillota</taxon>
        <taxon>Bacilli</taxon>
        <taxon>Bacillales</taxon>
        <taxon>Paenibacillaceae</taxon>
        <taxon>Paenibacillus</taxon>
    </lineage>
</organism>
<keyword evidence="1" id="KW-0732">Signal</keyword>
<evidence type="ECO:0000256" key="1">
    <source>
        <dbReference type="SAM" id="SignalP"/>
    </source>
</evidence>
<feature type="domain" description="Copper amine oxidase-like N-terminal" evidence="2">
    <location>
        <begin position="38"/>
        <end position="144"/>
    </location>
</feature>
<dbReference type="EMBL" id="JBIYSL010000002">
    <property type="protein sequence ID" value="MFK0522310.1"/>
    <property type="molecule type" value="Genomic_DNA"/>
</dbReference>
<dbReference type="InterPro" id="IPR036582">
    <property type="entry name" value="Mao_N_sf"/>
</dbReference>
<dbReference type="SUPFAM" id="SSF55383">
    <property type="entry name" value="Copper amine oxidase, domain N"/>
    <property type="match status" value="1"/>
</dbReference>
<proteinExistence type="predicted"/>
<feature type="signal peptide" evidence="1">
    <location>
        <begin position="1"/>
        <end position="19"/>
    </location>
</feature>
<evidence type="ECO:0000313" key="4">
    <source>
        <dbReference type="Proteomes" id="UP001618531"/>
    </source>
</evidence>
<dbReference type="RefSeq" id="WP_402873760.1">
    <property type="nucleotide sequence ID" value="NZ_JBIYSL010000002.1"/>
</dbReference>
<accession>A0ABW8HRM4</accession>
<evidence type="ECO:0000313" key="3">
    <source>
        <dbReference type="EMBL" id="MFK0522310.1"/>
    </source>
</evidence>
<comment type="caution">
    <text evidence="3">The sequence shown here is derived from an EMBL/GenBank/DDBJ whole genome shotgun (WGS) entry which is preliminary data.</text>
</comment>
<dbReference type="Gene3D" id="3.30.457.10">
    <property type="entry name" value="Copper amine oxidase-like, N-terminal domain"/>
    <property type="match status" value="1"/>
</dbReference>
<dbReference type="Proteomes" id="UP001618531">
    <property type="component" value="Unassembled WGS sequence"/>
</dbReference>
<evidence type="ECO:0000259" key="2">
    <source>
        <dbReference type="Pfam" id="PF07833"/>
    </source>
</evidence>
<reference evidence="3 4" key="1">
    <citation type="submission" date="2024-11" db="EMBL/GenBank/DDBJ databases">
        <title>Identification and Characterization of a Novel Fosfomycin Bacillithiol Transferase FosB8 in Paenibacillus illinoisensis.</title>
        <authorList>
            <person name="Lu W."/>
        </authorList>
    </citation>
    <scope>NUCLEOTIDE SEQUENCE [LARGE SCALE GENOMIC DNA]</scope>
    <source>
        <strain evidence="3 4">WP77</strain>
    </source>
</reference>
<name>A0ABW8HRM4_9BACL</name>